<dbReference type="AlphaFoldDB" id="A0A1M6KEZ2"/>
<gene>
    <name evidence="2" type="ORF">SAMN02745136_00429</name>
</gene>
<keyword evidence="1" id="KW-0732">Signal</keyword>
<evidence type="ECO:0000256" key="1">
    <source>
        <dbReference type="SAM" id="SignalP"/>
    </source>
</evidence>
<name>A0A1M6KEZ2_9FIRM</name>
<feature type="chain" id="PRO_5013223399" evidence="1">
    <location>
        <begin position="24"/>
        <end position="366"/>
    </location>
</feature>
<keyword evidence="3" id="KW-1185">Reference proteome</keyword>
<accession>A0A1M6KEZ2</accession>
<dbReference type="RefSeq" id="WP_073272455.1">
    <property type="nucleotide sequence ID" value="NZ_FRAC01000006.1"/>
</dbReference>
<proteinExistence type="predicted"/>
<dbReference type="OrthoDB" id="337615at2"/>
<sequence>MKKKLSIVLLLTILLSSNSVAFAATAPALTARETAIAKAYVKAYESGSSSAIKSYVYPKSTIKVNAVPDATKIKIFSPMYTKKYDSKTRMYYILISCVIASSDGTDLTVSKGTLGVNLKTKSKTVYAYSTNTTATKLTEIQVDDLTKVQIDKIQTYLTDTYDATTASKILFGSPKVSTATFDSPVPLGSTYTYDKSFSRIGDKLSGEFSITVNKVTDLTDVELKDIGYVKGSIEEENAEYYDYRLINVTWEVKDAKIIELAKNGPDASKYKNNVYKRYIRPILAGVTDAKDSKSYLNIYTLDGFDGSFQSNMNDKFKWSTLELDSTVSFTMTGNIILPVLNYTENYLRFGKVGTNTYDEDIYFKIQ</sequence>
<feature type="signal peptide" evidence="1">
    <location>
        <begin position="1"/>
        <end position="23"/>
    </location>
</feature>
<organism evidence="2 3">
    <name type="scientific">Anaerocolumna jejuensis DSM 15929</name>
    <dbReference type="NCBI Taxonomy" id="1121322"/>
    <lineage>
        <taxon>Bacteria</taxon>
        <taxon>Bacillati</taxon>
        <taxon>Bacillota</taxon>
        <taxon>Clostridia</taxon>
        <taxon>Lachnospirales</taxon>
        <taxon>Lachnospiraceae</taxon>
        <taxon>Anaerocolumna</taxon>
    </lineage>
</organism>
<evidence type="ECO:0000313" key="3">
    <source>
        <dbReference type="Proteomes" id="UP000184386"/>
    </source>
</evidence>
<protein>
    <submittedName>
        <fullName evidence="2">Uncharacterized protein</fullName>
    </submittedName>
</protein>
<reference evidence="2 3" key="1">
    <citation type="submission" date="2016-11" db="EMBL/GenBank/DDBJ databases">
        <authorList>
            <person name="Jaros S."/>
            <person name="Januszkiewicz K."/>
            <person name="Wedrychowicz H."/>
        </authorList>
    </citation>
    <scope>NUCLEOTIDE SEQUENCE [LARGE SCALE GENOMIC DNA]</scope>
    <source>
        <strain evidence="2 3">DSM 15929</strain>
    </source>
</reference>
<evidence type="ECO:0000313" key="2">
    <source>
        <dbReference type="EMBL" id="SHJ57513.1"/>
    </source>
</evidence>
<dbReference type="EMBL" id="FRAC01000006">
    <property type="protein sequence ID" value="SHJ57513.1"/>
    <property type="molecule type" value="Genomic_DNA"/>
</dbReference>
<dbReference type="Proteomes" id="UP000184386">
    <property type="component" value="Unassembled WGS sequence"/>
</dbReference>